<dbReference type="AlphaFoldDB" id="A0A7C8KTW0"/>
<name>A0A7C8KTW0_9BACI</name>
<dbReference type="SUPFAM" id="SSF88697">
    <property type="entry name" value="PUA domain-like"/>
    <property type="match status" value="1"/>
</dbReference>
<evidence type="ECO:0000313" key="2">
    <source>
        <dbReference type="EMBL" id="KAB8135753.1"/>
    </source>
</evidence>
<dbReference type="PIRSF" id="PIRSF016134">
    <property type="entry name" value="UCP016134"/>
    <property type="match status" value="1"/>
</dbReference>
<accession>A0A7C8KTW0</accession>
<keyword evidence="3" id="KW-1185">Reference proteome</keyword>
<organism evidence="2 3">
    <name type="scientific">Gracilibacillus oryzae</name>
    <dbReference type="NCBI Taxonomy" id="1672701"/>
    <lineage>
        <taxon>Bacteria</taxon>
        <taxon>Bacillati</taxon>
        <taxon>Bacillota</taxon>
        <taxon>Bacilli</taxon>
        <taxon>Bacillales</taxon>
        <taxon>Bacillaceae</taxon>
        <taxon>Gracilibacillus</taxon>
    </lineage>
</organism>
<dbReference type="CDD" id="cd06555">
    <property type="entry name" value="ASCH_PF0470_like"/>
    <property type="match status" value="1"/>
</dbReference>
<gene>
    <name evidence="2" type="ORF">F9U64_10805</name>
</gene>
<dbReference type="InterPro" id="IPR016645">
    <property type="entry name" value="UCP016134"/>
</dbReference>
<reference evidence="2 3" key="1">
    <citation type="submission" date="2019-10" db="EMBL/GenBank/DDBJ databases">
        <title>Gracilibacillus sp. nov. isolated from rice seeds.</title>
        <authorList>
            <person name="He S."/>
        </authorList>
    </citation>
    <scope>NUCLEOTIDE SEQUENCE [LARGE SCALE GENOMIC DNA]</scope>
    <source>
        <strain evidence="2 3">TD8</strain>
    </source>
</reference>
<evidence type="ECO:0000259" key="1">
    <source>
        <dbReference type="SMART" id="SM01022"/>
    </source>
</evidence>
<comment type="caution">
    <text evidence="2">The sequence shown here is derived from an EMBL/GenBank/DDBJ whole genome shotgun (WGS) entry which is preliminary data.</text>
</comment>
<dbReference type="EMBL" id="WEID01000052">
    <property type="protein sequence ID" value="KAB8135753.1"/>
    <property type="molecule type" value="Genomic_DNA"/>
</dbReference>
<dbReference type="InterPro" id="IPR015947">
    <property type="entry name" value="PUA-like_sf"/>
</dbReference>
<evidence type="ECO:0000313" key="3">
    <source>
        <dbReference type="Proteomes" id="UP000480246"/>
    </source>
</evidence>
<sequence>MKHNMGLYETPFNSIKTGKKIVEVRLNDEIRRKVRIGDNITFTKLSGSKETLTVEVTELREFPTFREMYKSIPAKDFDAVGGSIDEMVQQTYQIYSPEQEKEWGTLAINIRVISLSQH</sequence>
<dbReference type="OrthoDB" id="9790388at2"/>
<proteinExistence type="predicted"/>
<dbReference type="RefSeq" id="WP_153403250.1">
    <property type="nucleotide sequence ID" value="NZ_ML762430.1"/>
</dbReference>
<protein>
    <submittedName>
        <fullName evidence="2">ASCH domain-containing protein</fullName>
    </submittedName>
</protein>
<feature type="domain" description="ASCH" evidence="1">
    <location>
        <begin position="5"/>
        <end position="114"/>
    </location>
</feature>
<dbReference type="Proteomes" id="UP000480246">
    <property type="component" value="Unassembled WGS sequence"/>
</dbReference>
<dbReference type="SMART" id="SM01022">
    <property type="entry name" value="ASCH"/>
    <property type="match status" value="1"/>
</dbReference>
<dbReference type="InterPro" id="IPR007374">
    <property type="entry name" value="ASCH_domain"/>
</dbReference>
<dbReference type="Pfam" id="PF04266">
    <property type="entry name" value="ASCH"/>
    <property type="match status" value="1"/>
</dbReference>
<dbReference type="Gene3D" id="2.30.130.30">
    <property type="entry name" value="Hypothetical protein"/>
    <property type="match status" value="1"/>
</dbReference>